<protein>
    <submittedName>
        <fullName evidence="1">Uncharacterized protein</fullName>
    </submittedName>
</protein>
<sequence>MTACRSELKVVVATNINPKKVGGRLFVNATSGTHFYLDSETAACRYHVELSISDDKEVTNIVYREILEKFRT</sequence>
<reference evidence="1" key="1">
    <citation type="submission" date="2018-11" db="EMBL/GenBank/DDBJ databases">
        <authorList>
            <consortium name="Genoscope - CEA"/>
            <person name="William W."/>
        </authorList>
    </citation>
    <scope>NUCLEOTIDE SEQUENCE</scope>
</reference>
<dbReference type="AlphaFoldDB" id="A0A3P6ENC6"/>
<accession>A0A3P6ENC6</accession>
<gene>
    <name evidence="1" type="ORF">BOLC5T33744H</name>
</gene>
<name>A0A3P6ENC6_BRAOL</name>
<dbReference type="EMBL" id="LR031877">
    <property type="protein sequence ID" value="VDD46197.1"/>
    <property type="molecule type" value="Genomic_DNA"/>
</dbReference>
<evidence type="ECO:0000313" key="1">
    <source>
        <dbReference type="EMBL" id="VDD46197.1"/>
    </source>
</evidence>
<feature type="non-terminal residue" evidence="1">
    <location>
        <position position="72"/>
    </location>
</feature>
<proteinExistence type="predicted"/>
<organism evidence="1">
    <name type="scientific">Brassica oleracea</name>
    <name type="common">Wild cabbage</name>
    <dbReference type="NCBI Taxonomy" id="3712"/>
    <lineage>
        <taxon>Eukaryota</taxon>
        <taxon>Viridiplantae</taxon>
        <taxon>Streptophyta</taxon>
        <taxon>Embryophyta</taxon>
        <taxon>Tracheophyta</taxon>
        <taxon>Spermatophyta</taxon>
        <taxon>Magnoliopsida</taxon>
        <taxon>eudicotyledons</taxon>
        <taxon>Gunneridae</taxon>
        <taxon>Pentapetalae</taxon>
        <taxon>rosids</taxon>
        <taxon>malvids</taxon>
        <taxon>Brassicales</taxon>
        <taxon>Brassicaceae</taxon>
        <taxon>Brassiceae</taxon>
        <taxon>Brassica</taxon>
    </lineage>
</organism>